<keyword evidence="8" id="KW-1003">Cell membrane</keyword>
<evidence type="ECO:0000256" key="8">
    <source>
        <dbReference type="ARBA" id="ARBA00022475"/>
    </source>
</evidence>
<dbReference type="InterPro" id="IPR017752">
    <property type="entry name" value="G3P_DH_GlpA_su"/>
</dbReference>
<dbReference type="Pfam" id="PF04324">
    <property type="entry name" value="Fer2_BFD"/>
    <property type="match status" value="1"/>
</dbReference>
<comment type="pathway">
    <text evidence="4">Polyol metabolism; glycerol degradation via glycerol kinase pathway; glycerone phosphate from sn-glycerol 3-phosphate (anaerobic route): step 1/1.</text>
</comment>
<evidence type="ECO:0000256" key="13">
    <source>
        <dbReference type="ARBA" id="ARBA00049055"/>
    </source>
</evidence>
<evidence type="ECO:0000256" key="11">
    <source>
        <dbReference type="ARBA" id="ARBA00023002"/>
    </source>
</evidence>
<comment type="subcellular location">
    <subcellularLocation>
        <location evidence="3">Cell membrane</location>
        <topology evidence="3">Peripheral membrane protein</topology>
    </subcellularLocation>
</comment>
<dbReference type="Gene3D" id="3.50.50.60">
    <property type="entry name" value="FAD/NAD(P)-binding domain"/>
    <property type="match status" value="3"/>
</dbReference>
<protein>
    <recommendedName>
        <fullName evidence="7">glycerol-3-phosphate dehydrogenase</fullName>
        <ecNumber evidence="7">1.1.5.3</ecNumber>
    </recommendedName>
</protein>
<gene>
    <name evidence="16" type="primary">glpA</name>
    <name evidence="16" type="ORF">CJ255_04090</name>
</gene>
<dbReference type="GO" id="GO:0046168">
    <property type="term" value="P:glycerol-3-phosphate catabolic process"/>
    <property type="evidence" value="ECO:0007669"/>
    <property type="project" value="TreeGrafter"/>
</dbReference>
<accession>A0A2A6RNB9</accession>
<dbReference type="GO" id="GO:0005886">
    <property type="term" value="C:plasma membrane"/>
    <property type="evidence" value="ECO:0007669"/>
    <property type="project" value="UniProtKB-SubCell"/>
</dbReference>
<proteinExistence type="inferred from homology"/>
<dbReference type="PRINTS" id="PR01001">
    <property type="entry name" value="FADG3PDH"/>
</dbReference>
<evidence type="ECO:0000256" key="12">
    <source>
        <dbReference type="ARBA" id="ARBA00023136"/>
    </source>
</evidence>
<dbReference type="RefSeq" id="WP_097642818.1">
    <property type="nucleotide sequence ID" value="NZ_NQWI01000011.1"/>
</dbReference>
<dbReference type="GO" id="GO:0019563">
    <property type="term" value="P:glycerol catabolic process"/>
    <property type="evidence" value="ECO:0007669"/>
    <property type="project" value="UniProtKB-UniPathway"/>
</dbReference>
<evidence type="ECO:0000256" key="2">
    <source>
        <dbReference type="ARBA" id="ARBA00001974"/>
    </source>
</evidence>
<comment type="caution">
    <text evidence="16">The sequence shown here is derived from an EMBL/GenBank/DDBJ whole genome shotgun (WGS) entry which is preliminary data.</text>
</comment>
<keyword evidence="12" id="KW-0472">Membrane</keyword>
<dbReference type="SUPFAM" id="SSF54373">
    <property type="entry name" value="FAD-linked reductases, C-terminal domain"/>
    <property type="match status" value="1"/>
</dbReference>
<dbReference type="SUPFAM" id="SSF51905">
    <property type="entry name" value="FAD/NAD(P)-binding domain"/>
    <property type="match status" value="1"/>
</dbReference>
<evidence type="ECO:0000256" key="6">
    <source>
        <dbReference type="ARBA" id="ARBA00011331"/>
    </source>
</evidence>
<dbReference type="GO" id="GO:0004368">
    <property type="term" value="F:glycerol-3-phosphate dehydrogenase (quinone) activity"/>
    <property type="evidence" value="ECO:0007669"/>
    <property type="project" value="UniProtKB-EC"/>
</dbReference>
<dbReference type="InterPro" id="IPR036188">
    <property type="entry name" value="FAD/NAD-bd_sf"/>
</dbReference>
<dbReference type="PANTHER" id="PTHR11985:SF35">
    <property type="entry name" value="ANAEROBIC GLYCEROL-3-PHOSPHATE DEHYDROGENASE SUBUNIT A"/>
    <property type="match status" value="1"/>
</dbReference>
<evidence type="ECO:0000256" key="5">
    <source>
        <dbReference type="ARBA" id="ARBA00007330"/>
    </source>
</evidence>
<comment type="cofactor">
    <cofactor evidence="1">
        <name>FMN</name>
        <dbReference type="ChEBI" id="CHEBI:58210"/>
    </cofactor>
</comment>
<evidence type="ECO:0000256" key="4">
    <source>
        <dbReference type="ARBA" id="ARBA00005157"/>
    </source>
</evidence>
<evidence type="ECO:0000259" key="14">
    <source>
        <dbReference type="Pfam" id="PF01266"/>
    </source>
</evidence>
<evidence type="ECO:0000256" key="10">
    <source>
        <dbReference type="ARBA" id="ARBA00022827"/>
    </source>
</evidence>
<dbReference type="GO" id="GO:0009331">
    <property type="term" value="C:glycerol-3-phosphate dehydrogenase (FAD) complex"/>
    <property type="evidence" value="ECO:0007669"/>
    <property type="project" value="InterPro"/>
</dbReference>
<comment type="catalytic activity">
    <reaction evidence="13">
        <text>a quinone + sn-glycerol 3-phosphate = dihydroxyacetone phosphate + a quinol</text>
        <dbReference type="Rhea" id="RHEA:18977"/>
        <dbReference type="ChEBI" id="CHEBI:24646"/>
        <dbReference type="ChEBI" id="CHEBI:57597"/>
        <dbReference type="ChEBI" id="CHEBI:57642"/>
        <dbReference type="ChEBI" id="CHEBI:132124"/>
        <dbReference type="EC" id="1.1.5.3"/>
    </reaction>
</comment>
<dbReference type="InterPro" id="IPR007419">
    <property type="entry name" value="BFD-like_2Fe2S-bd_dom"/>
</dbReference>
<evidence type="ECO:0000256" key="1">
    <source>
        <dbReference type="ARBA" id="ARBA00001917"/>
    </source>
</evidence>
<evidence type="ECO:0000313" key="17">
    <source>
        <dbReference type="Proteomes" id="UP000220527"/>
    </source>
</evidence>
<dbReference type="AlphaFoldDB" id="A0A2A6RNB9"/>
<dbReference type="PANTHER" id="PTHR11985">
    <property type="entry name" value="GLYCEROL-3-PHOSPHATE DEHYDROGENASE"/>
    <property type="match status" value="1"/>
</dbReference>
<keyword evidence="9" id="KW-0285">Flavoprotein</keyword>
<dbReference type="InterPro" id="IPR006076">
    <property type="entry name" value="FAD-dep_OxRdtase"/>
</dbReference>
<dbReference type="InterPro" id="IPR000447">
    <property type="entry name" value="G3P_DH_FAD-dep"/>
</dbReference>
<evidence type="ECO:0000256" key="3">
    <source>
        <dbReference type="ARBA" id="ARBA00004202"/>
    </source>
</evidence>
<comment type="subunit">
    <text evidence="6">Composed of a catalytic GlpA/B dimer and of membrane bound GlpC.</text>
</comment>
<dbReference type="GO" id="GO:0050660">
    <property type="term" value="F:flavin adenine dinucleotide binding"/>
    <property type="evidence" value="ECO:0007669"/>
    <property type="project" value="InterPro"/>
</dbReference>
<dbReference type="GO" id="GO:0010181">
    <property type="term" value="F:FMN binding"/>
    <property type="evidence" value="ECO:0007669"/>
    <property type="project" value="InterPro"/>
</dbReference>
<dbReference type="Gene3D" id="1.10.10.1100">
    <property type="entry name" value="BFD-like [2Fe-2S]-binding domain"/>
    <property type="match status" value="1"/>
</dbReference>
<dbReference type="PROSITE" id="PS00978">
    <property type="entry name" value="FAD_G3PDH_2"/>
    <property type="match status" value="1"/>
</dbReference>
<keyword evidence="17" id="KW-1185">Reference proteome</keyword>
<evidence type="ECO:0000313" key="16">
    <source>
        <dbReference type="EMBL" id="PDW04340.1"/>
    </source>
</evidence>
<dbReference type="NCBIfam" id="TIGR03377">
    <property type="entry name" value="glycerol3P_GlpA"/>
    <property type="match status" value="1"/>
</dbReference>
<name>A0A2A6RNB9_9CHLR</name>
<dbReference type="UniPathway" id="UPA00618">
    <property type="reaction ID" value="UER00673"/>
</dbReference>
<dbReference type="Proteomes" id="UP000220527">
    <property type="component" value="Unassembled WGS sequence"/>
</dbReference>
<comment type="cofactor">
    <cofactor evidence="2">
        <name>FAD</name>
        <dbReference type="ChEBI" id="CHEBI:57692"/>
    </cofactor>
</comment>
<dbReference type="EC" id="1.1.5.3" evidence="7"/>
<organism evidence="16 17">
    <name type="scientific">Candidatus Viridilinea mediisalina</name>
    <dbReference type="NCBI Taxonomy" id="2024553"/>
    <lineage>
        <taxon>Bacteria</taxon>
        <taxon>Bacillati</taxon>
        <taxon>Chloroflexota</taxon>
        <taxon>Chloroflexia</taxon>
        <taxon>Chloroflexales</taxon>
        <taxon>Chloroflexineae</taxon>
        <taxon>Oscillochloridaceae</taxon>
        <taxon>Candidatus Viridilinea</taxon>
    </lineage>
</organism>
<dbReference type="EMBL" id="NQWI01000011">
    <property type="protein sequence ID" value="PDW04340.1"/>
    <property type="molecule type" value="Genomic_DNA"/>
</dbReference>
<comment type="similarity">
    <text evidence="5">Belongs to the FAD-dependent glycerol-3-phosphate dehydrogenase family.</text>
</comment>
<keyword evidence="10" id="KW-0274">FAD</keyword>
<feature type="domain" description="BFD-like [2Fe-2S]-binding" evidence="15">
    <location>
        <begin position="453"/>
        <end position="503"/>
    </location>
</feature>
<dbReference type="CDD" id="cd19946">
    <property type="entry name" value="GlpA-like_Fer2_BFD-like"/>
    <property type="match status" value="1"/>
</dbReference>
<evidence type="ECO:0000256" key="7">
    <source>
        <dbReference type="ARBA" id="ARBA00013029"/>
    </source>
</evidence>
<dbReference type="OrthoDB" id="9801699at2"/>
<keyword evidence="11" id="KW-0560">Oxidoreductase</keyword>
<reference evidence="17" key="1">
    <citation type="submission" date="2017-08" db="EMBL/GenBank/DDBJ databases">
        <authorList>
            <person name="Grouzdev D.S."/>
            <person name="Gaisin V.A."/>
            <person name="Rysina M.S."/>
            <person name="Gorlenko V.M."/>
        </authorList>
    </citation>
    <scope>NUCLEOTIDE SEQUENCE [LARGE SCALE GENOMIC DNA]</scope>
    <source>
        <strain evidence="17">Kir15-3F</strain>
    </source>
</reference>
<dbReference type="InterPro" id="IPR041854">
    <property type="entry name" value="BFD-like_2Fe2S-bd_dom_sf"/>
</dbReference>
<dbReference type="Pfam" id="PF01266">
    <property type="entry name" value="DAO"/>
    <property type="match status" value="1"/>
</dbReference>
<feature type="domain" description="FAD dependent oxidoreductase" evidence="14">
    <location>
        <begin position="7"/>
        <end position="354"/>
    </location>
</feature>
<evidence type="ECO:0000259" key="15">
    <source>
        <dbReference type="Pfam" id="PF04324"/>
    </source>
</evidence>
<sequence length="564" mass="61375">MPYETEVLIIGGGATGLGCALDLALRGIGCILVEKGDLASGTTGRYHGLLHSGGRYVTSDPQSARECARENVILRRIMPHCLEDTSGVFVVTPWDDADYADQFVANCHAAGVAVQELPLAELQRRESLLNRAISRAFELHDGSADSFLAARSLALAVESAGARIFSYHQLERLIRMGDRVVAGVVTDRRSGEQQRIDCAYVLNASGAWAGRVAALAGVQLTLVAGKGTMVAMNHRMVNTVVNRCKYPADGDIIVPIHTVAVLGTTDLHVPDPDHYGIEAHEVALLLAEGEKLIPGLSRYRALRAWAGVRPLYQDSGQRGGADRAIPRTFKLLDHRERDGVAGLISLVGGKWTTYRLMAEEAVNLVAQRLGKLQPCRTAHEVLPVPATEHRAHLPPLRGAAARYGAQTEHKATWPINGLAQPWGQNEIQGLDADYYYLGQHLGAVEQSQAAGDLICECELVTRARVLTALEQGIHTLDDIRRTLRVGMGPCQGGWCVYRTAALLYEVQQTQAQDAPIDPNMALRDFLQARWKGALPILWGDQLRQARLDEQIYVGLLGVDLIADS</sequence>
<evidence type="ECO:0000256" key="9">
    <source>
        <dbReference type="ARBA" id="ARBA00022630"/>
    </source>
</evidence>